<accession>A0AA96GKY7</accession>
<feature type="transmembrane region" description="Helical" evidence="1">
    <location>
        <begin position="100"/>
        <end position="120"/>
    </location>
</feature>
<feature type="transmembrane region" description="Helical" evidence="1">
    <location>
        <begin position="75"/>
        <end position="93"/>
    </location>
</feature>
<dbReference type="RefSeq" id="WP_312745568.1">
    <property type="nucleotide sequence ID" value="NZ_CP116968.1"/>
</dbReference>
<gene>
    <name evidence="2" type="ORF">PQG83_00675</name>
</gene>
<keyword evidence="3" id="KW-1185">Reference proteome</keyword>
<keyword evidence="1" id="KW-1133">Transmembrane helix</keyword>
<dbReference type="EMBL" id="CP116968">
    <property type="protein sequence ID" value="WNM62290.1"/>
    <property type="molecule type" value="Genomic_DNA"/>
</dbReference>
<protein>
    <submittedName>
        <fullName evidence="2">Uncharacterized protein</fullName>
    </submittedName>
</protein>
<evidence type="ECO:0000313" key="2">
    <source>
        <dbReference type="EMBL" id="WNM62290.1"/>
    </source>
</evidence>
<dbReference type="KEGG" id="nneo:PQG83_00675"/>
<name>A0AA96GKY7_9BACT</name>
<sequence>MITEHIQLILLVSGVATMGASVQFLAPRLILKLLYEVEPSEPTILLLAKHWGLLIFLVGALLVYSAYDSSTRDPVLVVATLEKIVFAGFIFLGPVKKTSVGTFVAAGDTSFVVLYLLYFLGF</sequence>
<evidence type="ECO:0000313" key="3">
    <source>
        <dbReference type="Proteomes" id="UP001302494"/>
    </source>
</evidence>
<keyword evidence="1" id="KW-0472">Membrane</keyword>
<feature type="transmembrane region" description="Helical" evidence="1">
    <location>
        <begin position="6"/>
        <end position="31"/>
    </location>
</feature>
<feature type="transmembrane region" description="Helical" evidence="1">
    <location>
        <begin position="43"/>
        <end position="63"/>
    </location>
</feature>
<dbReference type="AlphaFoldDB" id="A0AA96GKY7"/>
<dbReference type="Proteomes" id="UP001302494">
    <property type="component" value="Chromosome"/>
</dbReference>
<evidence type="ECO:0000256" key="1">
    <source>
        <dbReference type="SAM" id="Phobius"/>
    </source>
</evidence>
<keyword evidence="1" id="KW-0812">Transmembrane</keyword>
<reference evidence="2 3" key="1">
    <citation type="submission" date="2023-01" db="EMBL/GenBank/DDBJ databases">
        <title>Cultivation and genomic characterization of new, ubiquitous marine nitrite-oxidizing bacteria from the Nitrospirales.</title>
        <authorList>
            <person name="Mueller A.J."/>
            <person name="Daebeler A."/>
            <person name="Herbold C.W."/>
            <person name="Kirkegaard R.H."/>
            <person name="Daims H."/>
        </authorList>
    </citation>
    <scope>NUCLEOTIDE SEQUENCE [LARGE SCALE GENOMIC DNA]</scope>
    <source>
        <strain evidence="2 3">DK</strain>
    </source>
</reference>
<organism evidence="2 3">
    <name type="scientific">Candidatus Nitrospira neomarina</name>
    <dbReference type="NCBI Taxonomy" id="3020899"/>
    <lineage>
        <taxon>Bacteria</taxon>
        <taxon>Pseudomonadati</taxon>
        <taxon>Nitrospirota</taxon>
        <taxon>Nitrospiria</taxon>
        <taxon>Nitrospirales</taxon>
        <taxon>Nitrospiraceae</taxon>
        <taxon>Nitrospira</taxon>
    </lineage>
</organism>
<proteinExistence type="predicted"/>